<accession>A0ABU9WZ62</accession>
<name>A0ABU9WZ62_9MICC</name>
<dbReference type="EMBL" id="JBDFRB010000005">
    <property type="protein sequence ID" value="MEN2744487.1"/>
    <property type="molecule type" value="Genomic_DNA"/>
</dbReference>
<evidence type="ECO:0000313" key="1">
    <source>
        <dbReference type="EMBL" id="MEN2744487.1"/>
    </source>
</evidence>
<evidence type="ECO:0000313" key="2">
    <source>
        <dbReference type="Proteomes" id="UP001422074"/>
    </source>
</evidence>
<sequence length="143" mass="14216">MAFSLTVLVSAAGTAGCAQEPSAEALAKPAEAAAAAVASAEIAVVQRSEGRTTAAAAGTLATDMLRELESAAKDLHALESRTESQRRSLDAALAAVSVGTLAVAGARDALAHDDGGPALERALARLRQAAQALEAAVRGEAAQ</sequence>
<protein>
    <submittedName>
        <fullName evidence="1">Uncharacterized protein</fullName>
    </submittedName>
</protein>
<organism evidence="1 2">
    <name type="scientific">Sinomonas halotolerans</name>
    <dbReference type="NCBI Taxonomy" id="1644133"/>
    <lineage>
        <taxon>Bacteria</taxon>
        <taxon>Bacillati</taxon>
        <taxon>Actinomycetota</taxon>
        <taxon>Actinomycetes</taxon>
        <taxon>Micrococcales</taxon>
        <taxon>Micrococcaceae</taxon>
        <taxon>Sinomonas</taxon>
    </lineage>
</organism>
<dbReference type="RefSeq" id="WP_345884539.1">
    <property type="nucleotide sequence ID" value="NZ_JBDFRB010000005.1"/>
</dbReference>
<gene>
    <name evidence="1" type="ORF">ABCQ75_08025</name>
</gene>
<proteinExistence type="predicted"/>
<reference evidence="1 2" key="1">
    <citation type="submission" date="2024-05" db="EMBL/GenBank/DDBJ databases">
        <title>Sinomonas sp. nov., isolated from a waste landfill.</title>
        <authorList>
            <person name="Zhao Y."/>
        </authorList>
    </citation>
    <scope>NUCLEOTIDE SEQUENCE [LARGE SCALE GENOMIC DNA]</scope>
    <source>
        <strain evidence="1 2">CCTCC AB2014300</strain>
    </source>
</reference>
<comment type="caution">
    <text evidence="1">The sequence shown here is derived from an EMBL/GenBank/DDBJ whole genome shotgun (WGS) entry which is preliminary data.</text>
</comment>
<dbReference type="Proteomes" id="UP001422074">
    <property type="component" value="Unassembled WGS sequence"/>
</dbReference>
<keyword evidence="2" id="KW-1185">Reference proteome</keyword>